<feature type="transmembrane region" description="Helical" evidence="4">
    <location>
        <begin position="244"/>
        <end position="271"/>
    </location>
</feature>
<proteinExistence type="predicted"/>
<feature type="repeat" description="ANK" evidence="3">
    <location>
        <begin position="393"/>
        <end position="425"/>
    </location>
</feature>
<dbReference type="PANTHER" id="PTHR24198:SF165">
    <property type="entry name" value="ANKYRIN REPEAT-CONTAINING PROTEIN-RELATED"/>
    <property type="match status" value="1"/>
</dbReference>
<keyword evidence="4" id="KW-1133">Transmembrane helix</keyword>
<dbReference type="Proteomes" id="UP001213000">
    <property type="component" value="Unassembled WGS sequence"/>
</dbReference>
<feature type="repeat" description="ANK" evidence="3">
    <location>
        <begin position="606"/>
        <end position="638"/>
    </location>
</feature>
<feature type="transmembrane region" description="Helical" evidence="4">
    <location>
        <begin position="187"/>
        <end position="208"/>
    </location>
</feature>
<dbReference type="PROSITE" id="PS50297">
    <property type="entry name" value="ANK_REP_REGION"/>
    <property type="match status" value="5"/>
</dbReference>
<evidence type="ECO:0000256" key="3">
    <source>
        <dbReference type="PROSITE-ProRule" id="PRU00023"/>
    </source>
</evidence>
<comment type="caution">
    <text evidence="5">The sequence shown here is derived from an EMBL/GenBank/DDBJ whole genome shotgun (WGS) entry which is preliminary data.</text>
</comment>
<keyword evidence="4" id="KW-0472">Membrane</keyword>
<dbReference type="Gene3D" id="1.25.40.20">
    <property type="entry name" value="Ankyrin repeat-containing domain"/>
    <property type="match status" value="2"/>
</dbReference>
<dbReference type="AlphaFoldDB" id="A0AAD5VM06"/>
<dbReference type="SMART" id="SM00248">
    <property type="entry name" value="ANK"/>
    <property type="match status" value="8"/>
</dbReference>
<evidence type="ECO:0000256" key="4">
    <source>
        <dbReference type="SAM" id="Phobius"/>
    </source>
</evidence>
<feature type="transmembrane region" description="Helical" evidence="4">
    <location>
        <begin position="56"/>
        <end position="76"/>
    </location>
</feature>
<dbReference type="Pfam" id="PF12796">
    <property type="entry name" value="Ank_2"/>
    <property type="match status" value="2"/>
</dbReference>
<organism evidence="5 6">
    <name type="scientific">Leucocoprinus birnbaumii</name>
    <dbReference type="NCBI Taxonomy" id="56174"/>
    <lineage>
        <taxon>Eukaryota</taxon>
        <taxon>Fungi</taxon>
        <taxon>Dikarya</taxon>
        <taxon>Basidiomycota</taxon>
        <taxon>Agaricomycotina</taxon>
        <taxon>Agaricomycetes</taxon>
        <taxon>Agaricomycetidae</taxon>
        <taxon>Agaricales</taxon>
        <taxon>Agaricineae</taxon>
        <taxon>Agaricaceae</taxon>
        <taxon>Leucocoprinus</taxon>
    </lineage>
</organism>
<feature type="repeat" description="ANK" evidence="3">
    <location>
        <begin position="639"/>
        <end position="662"/>
    </location>
</feature>
<dbReference type="PROSITE" id="PS50088">
    <property type="entry name" value="ANK_REPEAT"/>
    <property type="match status" value="5"/>
</dbReference>
<sequence>MSRMASAGNPCQITSNPDVSGIGVRTAIYTQALLSFIPAVIALLDKEVVLTELKSLETQSMTLLIAAFAILISTIIQGHSSTMPLSNFHATIILDLSWMNNTNTFIYFLLWLFHEIDKFRHTQGGSMPLSALRHVNGWVDLMRHLTLSNEQVHPETVTVADSQRQGCAGIPHWVISRSLGMRRRDHLPVMFLGSMHLSMMSGVGLWLWSNPGRFGNSGLCTDASIFVVGNGIPFGSRGLRVWSIFMYTLLLPPVLNLIPPILFFVCIHYLAHRVIPKSAQRDWGLLSPTCISLAILAIIDIILLADIEVALKINSDNGMLEPGDSQWTYGQTLALLLLLLPIRDILEVIRQQPSRTLGRELFERLEGKEKRAALGALKSGADVRIRGKIVFSHGRTALIFAAEKGNLDIINALVKRRPDFWAKDNSGETALHAAAKNGFQEIIKILLSYETRNIQEKNGNGCTPLDLAIKNGHLEAVEALVERGDADPTLCGGEENAGRSREDILRFAIENGHPEVVKALIKGHSGVRIEGELGYRILCLAARFYGNEEKSSKHKDVFDFLVGEYHKTRESSTALHVALQKGDFEIGNALARHERFKPKIDTYDEHGNTPLGIAAKKSRLEIVKSLLASHADIAKQNQNGQTALHLAATHNSTPEIAKALLELDKAGLTATALDEDLQTALHRAAANTHGAGLIQVLLTNKALLMLRSRNDSFLITWKIDLALTLPRR</sequence>
<protein>
    <submittedName>
        <fullName evidence="5">Uncharacterized protein</fullName>
    </submittedName>
</protein>
<evidence type="ECO:0000313" key="6">
    <source>
        <dbReference type="Proteomes" id="UP001213000"/>
    </source>
</evidence>
<evidence type="ECO:0000256" key="2">
    <source>
        <dbReference type="ARBA" id="ARBA00023043"/>
    </source>
</evidence>
<evidence type="ECO:0000313" key="5">
    <source>
        <dbReference type="EMBL" id="KAJ3563865.1"/>
    </source>
</evidence>
<keyword evidence="6" id="KW-1185">Reference proteome</keyword>
<dbReference type="InterPro" id="IPR036770">
    <property type="entry name" value="Ankyrin_rpt-contain_sf"/>
</dbReference>
<feature type="transmembrane region" description="Helical" evidence="4">
    <location>
        <begin position="283"/>
        <end position="307"/>
    </location>
</feature>
<reference evidence="5" key="1">
    <citation type="submission" date="2022-07" db="EMBL/GenBank/DDBJ databases">
        <title>Genome Sequence of Leucocoprinus birnbaumii.</title>
        <authorList>
            <person name="Buettner E."/>
        </authorList>
    </citation>
    <scope>NUCLEOTIDE SEQUENCE</scope>
    <source>
        <strain evidence="5">VT141</strain>
    </source>
</reference>
<feature type="repeat" description="ANK" evidence="3">
    <location>
        <begin position="460"/>
        <end position="484"/>
    </location>
</feature>
<name>A0AAD5VM06_9AGAR</name>
<accession>A0AAD5VM06</accession>
<dbReference type="EMBL" id="JANIEX010000716">
    <property type="protein sequence ID" value="KAJ3563865.1"/>
    <property type="molecule type" value="Genomic_DNA"/>
</dbReference>
<dbReference type="Pfam" id="PF00023">
    <property type="entry name" value="Ank"/>
    <property type="match status" value="1"/>
</dbReference>
<evidence type="ECO:0000256" key="1">
    <source>
        <dbReference type="ARBA" id="ARBA00022737"/>
    </source>
</evidence>
<feature type="transmembrane region" description="Helical" evidence="4">
    <location>
        <begin position="88"/>
        <end position="113"/>
    </location>
</feature>
<dbReference type="SUPFAM" id="SSF48403">
    <property type="entry name" value="Ankyrin repeat"/>
    <property type="match status" value="1"/>
</dbReference>
<dbReference type="InterPro" id="IPR002110">
    <property type="entry name" value="Ankyrin_rpt"/>
</dbReference>
<feature type="repeat" description="ANK" evidence="3">
    <location>
        <begin position="426"/>
        <end position="448"/>
    </location>
</feature>
<feature type="transmembrane region" description="Helical" evidence="4">
    <location>
        <begin position="26"/>
        <end position="44"/>
    </location>
</feature>
<dbReference type="PANTHER" id="PTHR24198">
    <property type="entry name" value="ANKYRIN REPEAT AND PROTEIN KINASE DOMAIN-CONTAINING PROTEIN"/>
    <property type="match status" value="1"/>
</dbReference>
<keyword evidence="2 3" id="KW-0040">ANK repeat</keyword>
<keyword evidence="4" id="KW-0812">Transmembrane</keyword>
<gene>
    <name evidence="5" type="ORF">NP233_g8664</name>
</gene>
<keyword evidence="1" id="KW-0677">Repeat</keyword>